<gene>
    <name evidence="4" type="ORF">SBRCBS47491_002341</name>
</gene>
<dbReference type="InterPro" id="IPR036291">
    <property type="entry name" value="NAD(P)-bd_dom_sf"/>
</dbReference>
<organism evidence="4 5">
    <name type="scientific">Sporothrix bragantina</name>
    <dbReference type="NCBI Taxonomy" id="671064"/>
    <lineage>
        <taxon>Eukaryota</taxon>
        <taxon>Fungi</taxon>
        <taxon>Dikarya</taxon>
        <taxon>Ascomycota</taxon>
        <taxon>Pezizomycotina</taxon>
        <taxon>Sordariomycetes</taxon>
        <taxon>Sordariomycetidae</taxon>
        <taxon>Ophiostomatales</taxon>
        <taxon>Ophiostomataceae</taxon>
        <taxon>Sporothrix</taxon>
    </lineage>
</organism>
<comment type="caution">
    <text evidence="4">The sequence shown here is derived from an EMBL/GenBank/DDBJ whole genome shotgun (WGS) entry which is preliminary data.</text>
</comment>
<evidence type="ECO:0000256" key="1">
    <source>
        <dbReference type="ARBA" id="ARBA00006484"/>
    </source>
</evidence>
<dbReference type="PRINTS" id="PR00081">
    <property type="entry name" value="GDHRDH"/>
</dbReference>
<reference evidence="4 5" key="1">
    <citation type="submission" date="2024-01" db="EMBL/GenBank/DDBJ databases">
        <authorList>
            <person name="Allen C."/>
            <person name="Tagirdzhanova G."/>
        </authorList>
    </citation>
    <scope>NUCLEOTIDE SEQUENCE [LARGE SCALE GENOMIC DNA]</scope>
</reference>
<dbReference type="Gene3D" id="3.40.50.720">
    <property type="entry name" value="NAD(P)-binding Rossmann-like Domain"/>
    <property type="match status" value="1"/>
</dbReference>
<dbReference type="SUPFAM" id="SSF51735">
    <property type="entry name" value="NAD(P)-binding Rossmann-fold domains"/>
    <property type="match status" value="1"/>
</dbReference>
<sequence length="296" mass="30605">MSATPVFFVTGASSGFGKAIVLDALSRGYHVVASARDASKLADLEAAGAAVVDLDVSAGDEVVAAAINKAVELYGSLTHVVNAAGYVFEGAVEEATQQEVAAQFATNVFGATATARAAAPHLRKATQEEGRQAALASFGSLASYIASPSTSLYAATKGAVSLLMEGIAAELAPWDIDVTAIEPGYFRTELLNPGAGAGTSRLLTPKTRLAVYDNTPASQVRANLAVANDAQIGDVVKAARIIVDVMTRTGVANGRKAPTHLVLGADCVDTARKTWADREASLKEWEAVSRSTDHTE</sequence>
<keyword evidence="3" id="KW-0560">Oxidoreductase</keyword>
<evidence type="ECO:0000256" key="2">
    <source>
        <dbReference type="ARBA" id="ARBA00022857"/>
    </source>
</evidence>
<keyword evidence="2" id="KW-0521">NADP</keyword>
<protein>
    <submittedName>
        <fullName evidence="4">Uncharacterized protein</fullName>
    </submittedName>
</protein>
<evidence type="ECO:0000256" key="3">
    <source>
        <dbReference type="ARBA" id="ARBA00023002"/>
    </source>
</evidence>
<dbReference type="PROSITE" id="PS00061">
    <property type="entry name" value="ADH_SHORT"/>
    <property type="match status" value="1"/>
</dbReference>
<proteinExistence type="inferred from homology"/>
<evidence type="ECO:0000313" key="4">
    <source>
        <dbReference type="EMBL" id="CAK7215002.1"/>
    </source>
</evidence>
<comment type="similarity">
    <text evidence="1">Belongs to the short-chain dehydrogenases/reductases (SDR) family.</text>
</comment>
<accession>A0ABP0B651</accession>
<dbReference type="InterPro" id="IPR020904">
    <property type="entry name" value="Sc_DH/Rdtase_CS"/>
</dbReference>
<keyword evidence="5" id="KW-1185">Reference proteome</keyword>
<dbReference type="InterPro" id="IPR051911">
    <property type="entry name" value="SDR_oxidoreductase"/>
</dbReference>
<dbReference type="EMBL" id="CAWUHC010000013">
    <property type="protein sequence ID" value="CAK7215002.1"/>
    <property type="molecule type" value="Genomic_DNA"/>
</dbReference>
<dbReference type="Proteomes" id="UP001642406">
    <property type="component" value="Unassembled WGS sequence"/>
</dbReference>
<dbReference type="Pfam" id="PF00106">
    <property type="entry name" value="adh_short"/>
    <property type="match status" value="1"/>
</dbReference>
<name>A0ABP0B651_9PEZI</name>
<evidence type="ECO:0000313" key="5">
    <source>
        <dbReference type="Proteomes" id="UP001642406"/>
    </source>
</evidence>
<dbReference type="InterPro" id="IPR002347">
    <property type="entry name" value="SDR_fam"/>
</dbReference>
<dbReference type="PANTHER" id="PTHR43976">
    <property type="entry name" value="SHORT CHAIN DEHYDROGENASE"/>
    <property type="match status" value="1"/>
</dbReference>
<dbReference type="PANTHER" id="PTHR43976:SF16">
    <property type="entry name" value="SHORT-CHAIN DEHYDROGENASE_REDUCTASE FAMILY PROTEIN"/>
    <property type="match status" value="1"/>
</dbReference>